<dbReference type="PANTHER" id="PTHR31319:SF71">
    <property type="entry name" value="CCT MOTIF FAMILY PROTEIN"/>
    <property type="match status" value="1"/>
</dbReference>
<dbReference type="PANTHER" id="PTHR31319">
    <property type="entry name" value="ZINC FINGER PROTEIN CONSTANS-LIKE 4"/>
    <property type="match status" value="1"/>
</dbReference>
<protein>
    <recommendedName>
        <fullName evidence="5">CCT domain-containing protein</fullName>
    </recommendedName>
</protein>
<keyword evidence="2 3" id="KW-0539">Nucleus</keyword>
<reference evidence="6 7" key="1">
    <citation type="journal article" date="2020" name="Nat. Food">
        <title>A phased Vanilla planifolia genome enables genetic improvement of flavour and production.</title>
        <authorList>
            <person name="Hasing T."/>
            <person name="Tang H."/>
            <person name="Brym M."/>
            <person name="Khazi F."/>
            <person name="Huang T."/>
            <person name="Chambers A.H."/>
        </authorList>
    </citation>
    <scope>NUCLEOTIDE SEQUENCE [LARGE SCALE GENOMIC DNA]</scope>
    <source>
        <tissue evidence="6">Leaf</tissue>
    </source>
</reference>
<dbReference type="PROSITE" id="PS51017">
    <property type="entry name" value="CCT"/>
    <property type="match status" value="1"/>
</dbReference>
<dbReference type="InterPro" id="IPR045281">
    <property type="entry name" value="CONSTANS-like"/>
</dbReference>
<dbReference type="Pfam" id="PF06203">
    <property type="entry name" value="CCT"/>
    <property type="match status" value="1"/>
</dbReference>
<dbReference type="OrthoDB" id="372624at2759"/>
<feature type="domain" description="CCT" evidence="5">
    <location>
        <begin position="243"/>
        <end position="285"/>
    </location>
</feature>
<dbReference type="GO" id="GO:0009909">
    <property type="term" value="P:regulation of flower development"/>
    <property type="evidence" value="ECO:0007669"/>
    <property type="project" value="InterPro"/>
</dbReference>
<feature type="region of interest" description="Disordered" evidence="4">
    <location>
        <begin position="1"/>
        <end position="25"/>
    </location>
</feature>
<gene>
    <name evidence="6" type="ORF">HPP92_000507</name>
</gene>
<dbReference type="EMBL" id="JADCNL010000001">
    <property type="protein sequence ID" value="KAG0495816.1"/>
    <property type="molecule type" value="Genomic_DNA"/>
</dbReference>
<organism evidence="6 7">
    <name type="scientific">Vanilla planifolia</name>
    <name type="common">Vanilla</name>
    <dbReference type="NCBI Taxonomy" id="51239"/>
    <lineage>
        <taxon>Eukaryota</taxon>
        <taxon>Viridiplantae</taxon>
        <taxon>Streptophyta</taxon>
        <taxon>Embryophyta</taxon>
        <taxon>Tracheophyta</taxon>
        <taxon>Spermatophyta</taxon>
        <taxon>Magnoliopsida</taxon>
        <taxon>Liliopsida</taxon>
        <taxon>Asparagales</taxon>
        <taxon>Orchidaceae</taxon>
        <taxon>Vanilloideae</taxon>
        <taxon>Vanilleae</taxon>
        <taxon>Vanilla</taxon>
    </lineage>
</organism>
<dbReference type="AlphaFoldDB" id="A0A835RPB0"/>
<dbReference type="Proteomes" id="UP000636800">
    <property type="component" value="Chromosome 1"/>
</dbReference>
<dbReference type="InterPro" id="IPR010402">
    <property type="entry name" value="CCT_domain"/>
</dbReference>
<evidence type="ECO:0000259" key="5">
    <source>
        <dbReference type="PROSITE" id="PS51017"/>
    </source>
</evidence>
<comment type="subcellular location">
    <subcellularLocation>
        <location evidence="1 3">Nucleus</location>
    </subcellularLocation>
</comment>
<proteinExistence type="predicted"/>
<keyword evidence="7" id="KW-1185">Reference proteome</keyword>
<sequence length="296" mass="33302">MTLKAAGQRLKQTGPANLGPPVNKREESVSGIWRKRGMYAGLAALQIFRTMDGELRHCLSGDQSRDLPFMVNVMNFTLSEYDVGDLFNPPEPIIEEPSLELDPITAAICLMSSGEDVGAVEAMKLADLESIQNEHLMSEVFYDCKKDLLEKSAIKESFDEPPDAKLPAVQVVQALGMEEVKPNYNGFREINLKDSCGIRTYSDGDVQSFGNGGLNFEEKVALHSSFEHLKLPDLKIEGKMEERMEKINRYKKKKSKRNFCKKIKYACRKALADSQPRVRGRFAKTMEFQAAKLQQV</sequence>
<dbReference type="GO" id="GO:0005634">
    <property type="term" value="C:nucleus"/>
    <property type="evidence" value="ECO:0007669"/>
    <property type="project" value="UniProtKB-SubCell"/>
</dbReference>
<evidence type="ECO:0000313" key="7">
    <source>
        <dbReference type="Proteomes" id="UP000636800"/>
    </source>
</evidence>
<evidence type="ECO:0000256" key="4">
    <source>
        <dbReference type="SAM" id="MobiDB-lite"/>
    </source>
</evidence>
<evidence type="ECO:0000313" key="6">
    <source>
        <dbReference type="EMBL" id="KAG0495816.1"/>
    </source>
</evidence>
<dbReference type="GO" id="GO:0003700">
    <property type="term" value="F:DNA-binding transcription factor activity"/>
    <property type="evidence" value="ECO:0007669"/>
    <property type="project" value="TreeGrafter"/>
</dbReference>
<name>A0A835RPB0_VANPL</name>
<evidence type="ECO:0000256" key="1">
    <source>
        <dbReference type="ARBA" id="ARBA00004123"/>
    </source>
</evidence>
<evidence type="ECO:0000256" key="2">
    <source>
        <dbReference type="ARBA" id="ARBA00023242"/>
    </source>
</evidence>
<evidence type="ECO:0000256" key="3">
    <source>
        <dbReference type="PROSITE-ProRule" id="PRU00357"/>
    </source>
</evidence>
<accession>A0A835RPB0</accession>
<comment type="caution">
    <text evidence="6">The sequence shown here is derived from an EMBL/GenBank/DDBJ whole genome shotgun (WGS) entry which is preliminary data.</text>
</comment>